<dbReference type="SUPFAM" id="SSF48208">
    <property type="entry name" value="Six-hairpin glycosidases"/>
    <property type="match status" value="1"/>
</dbReference>
<dbReference type="InterPro" id="IPR049046">
    <property type="entry name" value="Beta-AFase-like_GH127_middle"/>
</dbReference>
<evidence type="ECO:0000259" key="1">
    <source>
        <dbReference type="Pfam" id="PF07944"/>
    </source>
</evidence>
<proteinExistence type="predicted"/>
<feature type="domain" description="Non-reducing end beta-L-arabinofuranosidase-like GH127 C-terminal" evidence="3">
    <location>
        <begin position="546"/>
        <end position="668"/>
    </location>
</feature>
<feature type="domain" description="Non-reducing end beta-L-arabinofuranosidase-like GH127 middle" evidence="2">
    <location>
        <begin position="448"/>
        <end position="505"/>
    </location>
</feature>
<protein>
    <submittedName>
        <fullName evidence="4">Glycoside hydrolase family 127 protein</fullName>
    </submittedName>
</protein>
<dbReference type="InterPro" id="IPR049174">
    <property type="entry name" value="Beta-AFase-like"/>
</dbReference>
<organism evidence="4 5">
    <name type="scientific">Polychaeton citri CBS 116435</name>
    <dbReference type="NCBI Taxonomy" id="1314669"/>
    <lineage>
        <taxon>Eukaryota</taxon>
        <taxon>Fungi</taxon>
        <taxon>Dikarya</taxon>
        <taxon>Ascomycota</taxon>
        <taxon>Pezizomycotina</taxon>
        <taxon>Dothideomycetes</taxon>
        <taxon>Dothideomycetidae</taxon>
        <taxon>Capnodiales</taxon>
        <taxon>Capnodiaceae</taxon>
        <taxon>Polychaeton</taxon>
    </lineage>
</organism>
<dbReference type="Pfam" id="PF20737">
    <property type="entry name" value="Glyco_hydro127C"/>
    <property type="match status" value="1"/>
</dbReference>
<dbReference type="InterPro" id="IPR049049">
    <property type="entry name" value="Beta-AFase-like_GH127_C"/>
</dbReference>
<keyword evidence="5" id="KW-1185">Reference proteome</keyword>
<reference evidence="4" key="1">
    <citation type="journal article" date="2020" name="Stud. Mycol.">
        <title>101 Dothideomycetes genomes: a test case for predicting lifestyles and emergence of pathogens.</title>
        <authorList>
            <person name="Haridas S."/>
            <person name="Albert R."/>
            <person name="Binder M."/>
            <person name="Bloem J."/>
            <person name="Labutti K."/>
            <person name="Salamov A."/>
            <person name="Andreopoulos B."/>
            <person name="Baker S."/>
            <person name="Barry K."/>
            <person name="Bills G."/>
            <person name="Bluhm B."/>
            <person name="Cannon C."/>
            <person name="Castanera R."/>
            <person name="Culley D."/>
            <person name="Daum C."/>
            <person name="Ezra D."/>
            <person name="Gonzalez J."/>
            <person name="Henrissat B."/>
            <person name="Kuo A."/>
            <person name="Liang C."/>
            <person name="Lipzen A."/>
            <person name="Lutzoni F."/>
            <person name="Magnuson J."/>
            <person name="Mondo S."/>
            <person name="Nolan M."/>
            <person name="Ohm R."/>
            <person name="Pangilinan J."/>
            <person name="Park H.-J."/>
            <person name="Ramirez L."/>
            <person name="Alfaro M."/>
            <person name="Sun H."/>
            <person name="Tritt A."/>
            <person name="Yoshinaga Y."/>
            <person name="Zwiers L.-H."/>
            <person name="Turgeon B."/>
            <person name="Goodwin S."/>
            <person name="Spatafora J."/>
            <person name="Crous P."/>
            <person name="Grigoriev I."/>
        </authorList>
    </citation>
    <scope>NUCLEOTIDE SEQUENCE</scope>
    <source>
        <strain evidence="4">CBS 116435</strain>
    </source>
</reference>
<evidence type="ECO:0000313" key="4">
    <source>
        <dbReference type="EMBL" id="KAF2718837.1"/>
    </source>
</evidence>
<dbReference type="GO" id="GO:0016787">
    <property type="term" value="F:hydrolase activity"/>
    <property type="evidence" value="ECO:0007669"/>
    <property type="project" value="UniProtKB-KW"/>
</dbReference>
<comment type="caution">
    <text evidence="4">The sequence shown here is derived from an EMBL/GenBank/DDBJ whole genome shotgun (WGS) entry which is preliminary data.</text>
</comment>
<dbReference type="InterPro" id="IPR008928">
    <property type="entry name" value="6-hairpin_glycosidase_sf"/>
</dbReference>
<dbReference type="Pfam" id="PF20736">
    <property type="entry name" value="Glyco_hydro127M"/>
    <property type="match status" value="1"/>
</dbReference>
<dbReference type="Pfam" id="PF07944">
    <property type="entry name" value="Beta-AFase-like_GH127_cat"/>
    <property type="match status" value="1"/>
</dbReference>
<dbReference type="AlphaFoldDB" id="A0A9P4Q6C8"/>
<dbReference type="EMBL" id="MU003819">
    <property type="protein sequence ID" value="KAF2718837.1"/>
    <property type="molecule type" value="Genomic_DNA"/>
</dbReference>
<sequence length="673" mass="77143">MAYPQVSFRNTRFTNPSLLSIRRQTVSKVTLQTQLDLLKSTGRYDCFKLEWHPVYDDASMWPVPKHLFWDSDIAKWIEGACYFLVQEYDRDIDETVQDLVSMVRSAQQGDGYLNVHYTVVEPHARWSNLRDMHELYNAGHMIEAALAHHEYYKNKLLLDVVERYVHLIWTVFGPGPEQRHGYPGHPEIELALFRLSKATGSREAYELSRYFIEERGNPKGQDGEHYYEWEREQRSESSWKRPDPYPVHGEHWYNQSHEPILQQASVEGHSVRAMYLLTAVADMVCLDLQGHYKHEGKSQWIEAANRLWDNMIDKKMYLTGGVGAISQWEGFGRDYFLPQSQDDGGCYSETCASIAVMMFAERLLQIDLDGRYADVMELSLYNTVMTAMSTEGKAFTYENQLASCEKALSRREKWFWCACCPPNVTRLFGSLGGYLWTWGEEGGSGAFVNVHLYASAQVEFKAHSSSIRLKQQSNWPWAGDVDLELDAPAEVDVTIRLRIPGWAGQDWTLSPRCVDAQEAKGYLTLPPSYLSQHRGFRLSIGGFAPRFVAPHPYTNQRTLSLARGPIVYCAEDVDNEWERDHFRDVMISPNAPVTEESRVHQSTGEDYVALNTQCRIRTLDDWREKRPGANPGAVIGAEVKTRPVSTNSLTFVPYYFRANRGGRGHMRVGLLHG</sequence>
<evidence type="ECO:0000259" key="3">
    <source>
        <dbReference type="Pfam" id="PF20737"/>
    </source>
</evidence>
<dbReference type="GO" id="GO:0005975">
    <property type="term" value="P:carbohydrate metabolic process"/>
    <property type="evidence" value="ECO:0007669"/>
    <property type="project" value="InterPro"/>
</dbReference>
<name>A0A9P4Q6C8_9PEZI</name>
<dbReference type="OrthoDB" id="654211at2759"/>
<evidence type="ECO:0000313" key="5">
    <source>
        <dbReference type="Proteomes" id="UP000799441"/>
    </source>
</evidence>
<keyword evidence="4" id="KW-0378">Hydrolase</keyword>
<feature type="domain" description="Non-reducing end beta-L-arabinofuranosidase-like GH127 catalytic" evidence="1">
    <location>
        <begin position="17"/>
        <end position="431"/>
    </location>
</feature>
<dbReference type="PANTHER" id="PTHR43465">
    <property type="entry name" value="DUF1680 DOMAIN PROTEIN (AFU_ORTHOLOGUE AFUA_1G08910)"/>
    <property type="match status" value="1"/>
</dbReference>
<dbReference type="InterPro" id="IPR012878">
    <property type="entry name" value="Beta-AFase-like_GH127_cat"/>
</dbReference>
<dbReference type="PANTHER" id="PTHR43465:SF2">
    <property type="entry name" value="DUF1680 DOMAIN PROTEIN (AFU_ORTHOLOGUE AFUA_1G08910)"/>
    <property type="match status" value="1"/>
</dbReference>
<evidence type="ECO:0000259" key="2">
    <source>
        <dbReference type="Pfam" id="PF20736"/>
    </source>
</evidence>
<accession>A0A9P4Q6C8</accession>
<dbReference type="Proteomes" id="UP000799441">
    <property type="component" value="Unassembled WGS sequence"/>
</dbReference>
<gene>
    <name evidence="4" type="ORF">K431DRAFT_340433</name>
</gene>